<dbReference type="OrthoDB" id="9804312at2"/>
<name>A0A5R8QDU5_9FIRM</name>
<dbReference type="CDD" id="cd02440">
    <property type="entry name" value="AdoMet_MTases"/>
    <property type="match status" value="1"/>
</dbReference>
<dbReference type="PANTHER" id="PTHR43861">
    <property type="entry name" value="TRANS-ACONITATE 2-METHYLTRANSFERASE-RELATED"/>
    <property type="match status" value="1"/>
</dbReference>
<dbReference type="PANTHER" id="PTHR43861:SF1">
    <property type="entry name" value="TRANS-ACONITATE 2-METHYLTRANSFERASE"/>
    <property type="match status" value="1"/>
</dbReference>
<dbReference type="RefSeq" id="WP_138190565.1">
    <property type="nucleotide sequence ID" value="NZ_VBWP01000003.1"/>
</dbReference>
<protein>
    <submittedName>
        <fullName evidence="2">Methyltransferase domain-containing protein</fullName>
    </submittedName>
</protein>
<proteinExistence type="predicted"/>
<accession>A0A5R8QDU5</accession>
<dbReference type="Gene3D" id="3.40.50.150">
    <property type="entry name" value="Vaccinia Virus protein VP39"/>
    <property type="match status" value="1"/>
</dbReference>
<keyword evidence="2" id="KW-0808">Transferase</keyword>
<reference evidence="2 3" key="1">
    <citation type="submission" date="2019-05" db="EMBL/GenBank/DDBJ databases">
        <title>Culicoidintestinum kansasii gen. nov., sp. nov. from the gastrointestinal tract of the biting midge, Culicoides sonorensis.</title>
        <authorList>
            <person name="Neupane S."/>
            <person name="Ghosh A."/>
            <person name="Gunther S."/>
            <person name="Martin K."/>
            <person name="Zurek L."/>
        </authorList>
    </citation>
    <scope>NUCLEOTIDE SEQUENCE [LARGE SCALE GENOMIC DNA]</scope>
    <source>
        <strain evidence="2 3">CS-1</strain>
    </source>
</reference>
<dbReference type="EMBL" id="VBWP01000003">
    <property type="protein sequence ID" value="TLG75358.1"/>
    <property type="molecule type" value="Genomic_DNA"/>
</dbReference>
<evidence type="ECO:0000313" key="3">
    <source>
        <dbReference type="Proteomes" id="UP000306912"/>
    </source>
</evidence>
<comment type="caution">
    <text evidence="2">The sequence shown here is derived from an EMBL/GenBank/DDBJ whole genome shotgun (WGS) entry which is preliminary data.</text>
</comment>
<keyword evidence="2" id="KW-0489">Methyltransferase</keyword>
<evidence type="ECO:0000259" key="1">
    <source>
        <dbReference type="Pfam" id="PF08241"/>
    </source>
</evidence>
<gene>
    <name evidence="2" type="ORF">FEZ08_04735</name>
</gene>
<sequence length="240" mass="27327">MKTNFTDNFIKEHNNFEFLLETMMGPNSMRVMEVLLGYLPEHPSGRILDLGCGAGLSTLYLAKNFAAQIVAADLWVDPSENYRRFIERGIAEQVMPVRVDASRHLPFADSYFDYIVSVDAYHYFGEGVEMLENVAALVKPGGYIVVAVPGLQTEFKSVPEALKPFWIDGEMHMHSVTWWRELWSQCDAVEVVNVFELDCHQQAWNEWLLSPNPYAQGDVHMMAAEDGKYFNHVAMIAKVL</sequence>
<keyword evidence="3" id="KW-1185">Reference proteome</keyword>
<dbReference type="SUPFAM" id="SSF53335">
    <property type="entry name" value="S-adenosyl-L-methionine-dependent methyltransferases"/>
    <property type="match status" value="1"/>
</dbReference>
<dbReference type="GO" id="GO:0008757">
    <property type="term" value="F:S-adenosylmethionine-dependent methyltransferase activity"/>
    <property type="evidence" value="ECO:0007669"/>
    <property type="project" value="InterPro"/>
</dbReference>
<dbReference type="Proteomes" id="UP000306912">
    <property type="component" value="Unassembled WGS sequence"/>
</dbReference>
<evidence type="ECO:0000313" key="2">
    <source>
        <dbReference type="EMBL" id="TLG75358.1"/>
    </source>
</evidence>
<dbReference type="InterPro" id="IPR029063">
    <property type="entry name" value="SAM-dependent_MTases_sf"/>
</dbReference>
<feature type="domain" description="Methyltransferase type 11" evidence="1">
    <location>
        <begin position="48"/>
        <end position="146"/>
    </location>
</feature>
<dbReference type="InterPro" id="IPR013216">
    <property type="entry name" value="Methyltransf_11"/>
</dbReference>
<organism evidence="2 3">
    <name type="scientific">Culicoidibacter larvae</name>
    <dbReference type="NCBI Taxonomy" id="2579976"/>
    <lineage>
        <taxon>Bacteria</taxon>
        <taxon>Bacillati</taxon>
        <taxon>Bacillota</taxon>
        <taxon>Culicoidibacteria</taxon>
        <taxon>Culicoidibacterales</taxon>
        <taxon>Culicoidibacteraceae</taxon>
        <taxon>Culicoidibacter</taxon>
    </lineage>
</organism>
<dbReference type="AlphaFoldDB" id="A0A5R8QDU5"/>
<dbReference type="Pfam" id="PF08241">
    <property type="entry name" value="Methyltransf_11"/>
    <property type="match status" value="1"/>
</dbReference>
<dbReference type="GO" id="GO:0032259">
    <property type="term" value="P:methylation"/>
    <property type="evidence" value="ECO:0007669"/>
    <property type="project" value="UniProtKB-KW"/>
</dbReference>
<dbReference type="InParanoid" id="A0A5R8QDU5"/>